<dbReference type="SUPFAM" id="SSF48452">
    <property type="entry name" value="TPR-like"/>
    <property type="match status" value="1"/>
</dbReference>
<evidence type="ECO:0000256" key="7">
    <source>
        <dbReference type="ARBA" id="ARBA00023136"/>
    </source>
</evidence>
<accession>A0A9P8IEU0</accession>
<dbReference type="SUPFAM" id="SSF53474">
    <property type="entry name" value="alpha/beta-Hydrolases"/>
    <property type="match status" value="1"/>
</dbReference>
<reference evidence="9" key="1">
    <citation type="submission" date="2021-03" db="EMBL/GenBank/DDBJ databases">
        <title>Comparative genomics and phylogenomic investigation of the class Geoglossomycetes provide insights into ecological specialization and systematics.</title>
        <authorList>
            <person name="Melie T."/>
            <person name="Pirro S."/>
            <person name="Miller A.N."/>
            <person name="Quandt A."/>
        </authorList>
    </citation>
    <scope>NUCLEOTIDE SEQUENCE</scope>
    <source>
        <strain evidence="9">CAQ_001_2017</strain>
    </source>
</reference>
<dbReference type="Gene3D" id="3.40.50.300">
    <property type="entry name" value="P-loop containing nucleotide triphosphate hydrolases"/>
    <property type="match status" value="1"/>
</dbReference>
<comment type="similarity">
    <text evidence="4">Belongs to the putative lipase ROG1 family.</text>
</comment>
<evidence type="ECO:0000256" key="3">
    <source>
        <dbReference type="ARBA" id="ARBA00004370"/>
    </source>
</evidence>
<dbReference type="Proteomes" id="UP000750711">
    <property type="component" value="Unassembled WGS sequence"/>
</dbReference>
<evidence type="ECO:0000313" key="10">
    <source>
        <dbReference type="Proteomes" id="UP000750711"/>
    </source>
</evidence>
<proteinExistence type="inferred from homology"/>
<dbReference type="GO" id="GO:0005739">
    <property type="term" value="C:mitochondrion"/>
    <property type="evidence" value="ECO:0007669"/>
    <property type="project" value="UniProtKB-SubCell"/>
</dbReference>
<dbReference type="PANTHER" id="PTHR48182">
    <property type="entry name" value="PROTEIN SERAC1"/>
    <property type="match status" value="1"/>
</dbReference>
<keyword evidence="5" id="KW-0256">Endoplasmic reticulum</keyword>
<feature type="domain" description="DUF676" evidence="8">
    <location>
        <begin position="22"/>
        <end position="147"/>
    </location>
</feature>
<evidence type="ECO:0000256" key="4">
    <source>
        <dbReference type="ARBA" id="ARBA00007920"/>
    </source>
</evidence>
<dbReference type="GO" id="GO:0005783">
    <property type="term" value="C:endoplasmic reticulum"/>
    <property type="evidence" value="ECO:0007669"/>
    <property type="project" value="UniProtKB-SubCell"/>
</dbReference>
<gene>
    <name evidence="9" type="ORF">GP486_006255</name>
</gene>
<keyword evidence="6" id="KW-0496">Mitochondrion</keyword>
<dbReference type="Gene3D" id="3.40.50.1820">
    <property type="entry name" value="alpha/beta hydrolase"/>
    <property type="match status" value="1"/>
</dbReference>
<evidence type="ECO:0000256" key="6">
    <source>
        <dbReference type="ARBA" id="ARBA00023128"/>
    </source>
</evidence>
<dbReference type="AlphaFoldDB" id="A0A9P8IEU0"/>
<dbReference type="GO" id="GO:0016020">
    <property type="term" value="C:membrane"/>
    <property type="evidence" value="ECO:0007669"/>
    <property type="project" value="UniProtKB-SubCell"/>
</dbReference>
<comment type="caution">
    <text evidence="9">The sequence shown here is derived from an EMBL/GenBank/DDBJ whole genome shotgun (WGS) entry which is preliminary data.</text>
</comment>
<name>A0A9P8IEU0_9PEZI</name>
<dbReference type="SUPFAM" id="SSF52540">
    <property type="entry name" value="P-loop containing nucleoside triphosphate hydrolases"/>
    <property type="match status" value="1"/>
</dbReference>
<sequence length="813" mass="93020">MGLQLLYPSNEAGKAEALKADVVAVHGLNGDPENTWTNHETGAFWLKDFLPQDVPNARIMTFGYNADVAFGNTTSDIIDHAKDLLSSLVDKREQDDEMRRPIIFVGHSLGGIVIKQALFQARIEQRYNSISESTTGIIFLGTPHRGSEDAAYGKVLATVATVILNNPPPRLVNTLQVNSETLMRLTTEFRLQLPRYQVYSFYEMKPMKMFSTLVVGKYSALLDIDGEEQIPVNANHEEMCKFAFRNDYTYEKLFMRIRRMLKVQDSNSLNSSYNYSAISYNEHYCVPYNLSGIFTGRDDIIRKLREKCLPSETEDRLVKQRRFVLYGLGGSGKTQACLKFAQDHRERFWAIFWIDASSQATAQQGFQEIARICGVEENPKVVRRWLSNIQDYWLLIIDNADDPSMDISEFFPTGNRGSILLTTRNPDCKIHATVGSCEFGKMCLDEAVTLFLRAAGVGDAATEIVRKKATTVVETLGCLALAIVQAGAYIRKGFCSIDEYCDIYFHRRERLLKHQPIQTRSDYKYSVYTTWEVSIETIKKLPGEASDNAIELIRIFCFLHYEEITEDVCEQAWKNSHEGGDLYKNIANLFYIRSQEELTGWDPFVIREAAVLLASFSLIKIDESRRRMSMHPLVHTWARDRLSEKLQRHYWTMASSTLAAAISWEYQLSDYRFRRSLVPHIDSCIYLCMDGPLLNRYPEMGRIDTAARFALAFAENGRLQSAMELRGKVLEARQRTLGNEHPDTLMAINNLASSYSDLGRRQEAMELGEKVLEARQRTLGNEHPDTLTTINLLSSLERKPRRRDKFKSWLRSL</sequence>
<evidence type="ECO:0000256" key="2">
    <source>
        <dbReference type="ARBA" id="ARBA00004240"/>
    </source>
</evidence>
<dbReference type="InterPro" id="IPR052374">
    <property type="entry name" value="SERAC1"/>
</dbReference>
<evidence type="ECO:0000256" key="5">
    <source>
        <dbReference type="ARBA" id="ARBA00022824"/>
    </source>
</evidence>
<dbReference type="PANTHER" id="PTHR48182:SF2">
    <property type="entry name" value="PROTEIN SERAC1"/>
    <property type="match status" value="1"/>
</dbReference>
<dbReference type="Pfam" id="PF13374">
    <property type="entry name" value="TPR_10"/>
    <property type="match status" value="2"/>
</dbReference>
<evidence type="ECO:0000259" key="8">
    <source>
        <dbReference type="Pfam" id="PF05057"/>
    </source>
</evidence>
<dbReference type="InterPro" id="IPR029058">
    <property type="entry name" value="AB_hydrolase_fold"/>
</dbReference>
<evidence type="ECO:0000313" key="9">
    <source>
        <dbReference type="EMBL" id="KAH0555801.1"/>
    </source>
</evidence>
<protein>
    <recommendedName>
        <fullName evidence="8">DUF676 domain-containing protein</fullName>
    </recommendedName>
</protein>
<dbReference type="InterPro" id="IPR011990">
    <property type="entry name" value="TPR-like_helical_dom_sf"/>
</dbReference>
<dbReference type="InterPro" id="IPR007751">
    <property type="entry name" value="DUF676_lipase-like"/>
</dbReference>
<organism evidence="9 10">
    <name type="scientific">Trichoglossum hirsutum</name>
    <dbReference type="NCBI Taxonomy" id="265104"/>
    <lineage>
        <taxon>Eukaryota</taxon>
        <taxon>Fungi</taxon>
        <taxon>Dikarya</taxon>
        <taxon>Ascomycota</taxon>
        <taxon>Pezizomycotina</taxon>
        <taxon>Geoglossomycetes</taxon>
        <taxon>Geoglossales</taxon>
        <taxon>Geoglossaceae</taxon>
        <taxon>Trichoglossum</taxon>
    </lineage>
</organism>
<dbReference type="InterPro" id="IPR027417">
    <property type="entry name" value="P-loop_NTPase"/>
</dbReference>
<comment type="subcellular location">
    <subcellularLocation>
        <location evidence="2">Endoplasmic reticulum</location>
    </subcellularLocation>
    <subcellularLocation>
        <location evidence="3">Membrane</location>
    </subcellularLocation>
    <subcellularLocation>
        <location evidence="1">Mitochondrion</location>
    </subcellularLocation>
</comment>
<dbReference type="Pfam" id="PF05057">
    <property type="entry name" value="DUF676"/>
    <property type="match status" value="1"/>
</dbReference>
<keyword evidence="10" id="KW-1185">Reference proteome</keyword>
<dbReference type="Gene3D" id="1.25.40.10">
    <property type="entry name" value="Tetratricopeptide repeat domain"/>
    <property type="match status" value="1"/>
</dbReference>
<dbReference type="EMBL" id="JAGHQM010001350">
    <property type="protein sequence ID" value="KAH0555801.1"/>
    <property type="molecule type" value="Genomic_DNA"/>
</dbReference>
<evidence type="ECO:0000256" key="1">
    <source>
        <dbReference type="ARBA" id="ARBA00004173"/>
    </source>
</evidence>
<keyword evidence="7" id="KW-0472">Membrane</keyword>